<feature type="compositionally biased region" description="Low complexity" evidence="1">
    <location>
        <begin position="377"/>
        <end position="389"/>
    </location>
</feature>
<keyword evidence="3" id="KW-1185">Reference proteome</keyword>
<evidence type="ECO:0000313" key="3">
    <source>
        <dbReference type="Proteomes" id="UP000219338"/>
    </source>
</evidence>
<dbReference type="OrthoDB" id="3058629at2759"/>
<sequence length="409" mass="45452">MDDDKTVFDREGYTVYFKAVQYFLADTRHYNANRDIGQLLSATEYEDDLDLEEEEDDEYENDSFIDDGSIEEEREEGESSEAADESEASSSIEESTQASDAEGSQYCISDDFDSEPYMQTPPCKIPLNGTASLGSAYRLGKRRDSSSPSPALPPPSTLRKRRRASPDFDTSPLVSPISKANSASKASPRRFPSVDSLDHPEDSDDAEEDKPEARQQSRRRKRRPPKAAHRPRKGKQKALTSEMEIFLSGSEESDGNEDYAGSATENVNLSDLADGAQSRQLRSGRKYGPNKSTPSKEIASKESSPRGIGPARPTKVEISSAVDSGSDELNRLSTRSTPRRTSNPDAQRISHLPELTSHVLISDQTASSSKRRRTAYRVVSSSDDGSRSPSPERPAHRFRRLRRWSERTA</sequence>
<evidence type="ECO:0000313" key="2">
    <source>
        <dbReference type="EMBL" id="SJL15267.1"/>
    </source>
</evidence>
<name>A0A284S2S5_ARMOS</name>
<organism evidence="2 3">
    <name type="scientific">Armillaria ostoyae</name>
    <name type="common">Armillaria root rot fungus</name>
    <dbReference type="NCBI Taxonomy" id="47428"/>
    <lineage>
        <taxon>Eukaryota</taxon>
        <taxon>Fungi</taxon>
        <taxon>Dikarya</taxon>
        <taxon>Basidiomycota</taxon>
        <taxon>Agaricomycotina</taxon>
        <taxon>Agaricomycetes</taxon>
        <taxon>Agaricomycetidae</taxon>
        <taxon>Agaricales</taxon>
        <taxon>Marasmiineae</taxon>
        <taxon>Physalacriaceae</taxon>
        <taxon>Armillaria</taxon>
    </lineage>
</organism>
<feature type="compositionally biased region" description="Low complexity" evidence="1">
    <location>
        <begin position="331"/>
        <end position="344"/>
    </location>
</feature>
<feature type="compositionally biased region" description="Basic residues" evidence="1">
    <location>
        <begin position="216"/>
        <end position="236"/>
    </location>
</feature>
<proteinExistence type="predicted"/>
<reference evidence="3" key="1">
    <citation type="journal article" date="2017" name="Nat. Ecol. Evol.">
        <title>Genome expansion and lineage-specific genetic innovations in the forest pathogenic fungi Armillaria.</title>
        <authorList>
            <person name="Sipos G."/>
            <person name="Prasanna A.N."/>
            <person name="Walter M.C."/>
            <person name="O'Connor E."/>
            <person name="Balint B."/>
            <person name="Krizsan K."/>
            <person name="Kiss B."/>
            <person name="Hess J."/>
            <person name="Varga T."/>
            <person name="Slot J."/>
            <person name="Riley R."/>
            <person name="Boka B."/>
            <person name="Rigling D."/>
            <person name="Barry K."/>
            <person name="Lee J."/>
            <person name="Mihaltcheva S."/>
            <person name="LaButti K."/>
            <person name="Lipzen A."/>
            <person name="Waldron R."/>
            <person name="Moloney N.M."/>
            <person name="Sperisen C."/>
            <person name="Kredics L."/>
            <person name="Vagvoelgyi C."/>
            <person name="Patrignani A."/>
            <person name="Fitzpatrick D."/>
            <person name="Nagy I."/>
            <person name="Doyle S."/>
            <person name="Anderson J.B."/>
            <person name="Grigoriev I.V."/>
            <person name="Gueldener U."/>
            <person name="Muensterkoetter M."/>
            <person name="Nagy L.G."/>
        </authorList>
    </citation>
    <scope>NUCLEOTIDE SEQUENCE [LARGE SCALE GENOMIC DNA]</scope>
    <source>
        <strain evidence="3">C18/9</strain>
    </source>
</reference>
<feature type="compositionally biased region" description="Acidic residues" evidence="1">
    <location>
        <begin position="201"/>
        <end position="210"/>
    </location>
</feature>
<evidence type="ECO:0000256" key="1">
    <source>
        <dbReference type="SAM" id="MobiDB-lite"/>
    </source>
</evidence>
<gene>
    <name evidence="2" type="ORF">ARMOST_18757</name>
</gene>
<feature type="compositionally biased region" description="Acidic residues" evidence="1">
    <location>
        <begin position="45"/>
        <end position="87"/>
    </location>
</feature>
<protein>
    <submittedName>
        <fullName evidence="2">Uncharacterized protein</fullName>
    </submittedName>
</protein>
<feature type="region of interest" description="Disordered" evidence="1">
    <location>
        <begin position="45"/>
        <end position="409"/>
    </location>
</feature>
<dbReference type="Proteomes" id="UP000219338">
    <property type="component" value="Unassembled WGS sequence"/>
</dbReference>
<dbReference type="EMBL" id="FUEG01000027">
    <property type="protein sequence ID" value="SJL15267.1"/>
    <property type="molecule type" value="Genomic_DNA"/>
</dbReference>
<dbReference type="AlphaFoldDB" id="A0A284S2S5"/>
<accession>A0A284S2S5</accession>